<feature type="compositionally biased region" description="Basic and acidic residues" evidence="1">
    <location>
        <begin position="1"/>
        <end position="10"/>
    </location>
</feature>
<organism evidence="2 3">
    <name type="scientific">Oryza meyeriana var. granulata</name>
    <dbReference type="NCBI Taxonomy" id="110450"/>
    <lineage>
        <taxon>Eukaryota</taxon>
        <taxon>Viridiplantae</taxon>
        <taxon>Streptophyta</taxon>
        <taxon>Embryophyta</taxon>
        <taxon>Tracheophyta</taxon>
        <taxon>Spermatophyta</taxon>
        <taxon>Magnoliopsida</taxon>
        <taxon>Liliopsida</taxon>
        <taxon>Poales</taxon>
        <taxon>Poaceae</taxon>
        <taxon>BOP clade</taxon>
        <taxon>Oryzoideae</taxon>
        <taxon>Oryzeae</taxon>
        <taxon>Oryzinae</taxon>
        <taxon>Oryza</taxon>
        <taxon>Oryza meyeriana</taxon>
    </lineage>
</organism>
<sequence length="90" mass="9475">MGDGRADQARRPPRVHGNDSAAHRSRLRFPVARGRAGGAAIGSAAGRPDAAMYTIGNARGEGRRRGSVYVDIPPRDVVSSTPRAQSPVLD</sequence>
<protein>
    <submittedName>
        <fullName evidence="2">Uncharacterized protein</fullName>
    </submittedName>
</protein>
<evidence type="ECO:0000313" key="3">
    <source>
        <dbReference type="Proteomes" id="UP000479710"/>
    </source>
</evidence>
<keyword evidence="3" id="KW-1185">Reference proteome</keyword>
<evidence type="ECO:0000313" key="2">
    <source>
        <dbReference type="EMBL" id="KAF0910579.1"/>
    </source>
</evidence>
<feature type="region of interest" description="Disordered" evidence="1">
    <location>
        <begin position="56"/>
        <end position="90"/>
    </location>
</feature>
<name>A0A6G1DDV8_9ORYZ</name>
<dbReference type="AlphaFoldDB" id="A0A6G1DDV8"/>
<dbReference type="Proteomes" id="UP000479710">
    <property type="component" value="Unassembled WGS sequence"/>
</dbReference>
<feature type="region of interest" description="Disordered" evidence="1">
    <location>
        <begin position="1"/>
        <end position="26"/>
    </location>
</feature>
<proteinExistence type="predicted"/>
<comment type="caution">
    <text evidence="2">The sequence shown here is derived from an EMBL/GenBank/DDBJ whole genome shotgun (WGS) entry which is preliminary data.</text>
</comment>
<reference evidence="2 3" key="1">
    <citation type="submission" date="2019-11" db="EMBL/GenBank/DDBJ databases">
        <title>Whole genome sequence of Oryza granulata.</title>
        <authorList>
            <person name="Li W."/>
        </authorList>
    </citation>
    <scope>NUCLEOTIDE SEQUENCE [LARGE SCALE GENOMIC DNA]</scope>
    <source>
        <strain evidence="3">cv. Menghai</strain>
        <tissue evidence="2">Leaf</tissue>
    </source>
</reference>
<accession>A0A6G1DDV8</accession>
<dbReference type="EMBL" id="SPHZ02000006">
    <property type="protein sequence ID" value="KAF0910579.1"/>
    <property type="molecule type" value="Genomic_DNA"/>
</dbReference>
<gene>
    <name evidence="2" type="ORF">E2562_003015</name>
</gene>
<evidence type="ECO:0000256" key="1">
    <source>
        <dbReference type="SAM" id="MobiDB-lite"/>
    </source>
</evidence>